<proteinExistence type="predicted"/>
<protein>
    <submittedName>
        <fullName evidence="1">Uncharacterized protein</fullName>
    </submittedName>
</protein>
<dbReference type="Proteomes" id="UP001168990">
    <property type="component" value="Unassembled WGS sequence"/>
</dbReference>
<dbReference type="EMBL" id="JAQQBS010000004">
    <property type="protein sequence ID" value="KAK0170466.1"/>
    <property type="molecule type" value="Genomic_DNA"/>
</dbReference>
<reference evidence="1" key="2">
    <citation type="submission" date="2023-03" db="EMBL/GenBank/DDBJ databases">
        <authorList>
            <person name="Inwood S.N."/>
            <person name="Skelly J.G."/>
            <person name="Guhlin J."/>
            <person name="Harrop T.W.R."/>
            <person name="Goldson S.G."/>
            <person name="Dearden P.K."/>
        </authorList>
    </citation>
    <scope>NUCLEOTIDE SEQUENCE</scope>
    <source>
        <strain evidence="1">Irish</strain>
        <tissue evidence="1">Whole body</tissue>
    </source>
</reference>
<evidence type="ECO:0000313" key="2">
    <source>
        <dbReference type="Proteomes" id="UP001168990"/>
    </source>
</evidence>
<comment type="caution">
    <text evidence="1">The sequence shown here is derived from an EMBL/GenBank/DDBJ whole genome shotgun (WGS) entry which is preliminary data.</text>
</comment>
<organism evidence="1 2">
    <name type="scientific">Microctonus aethiopoides</name>
    <dbReference type="NCBI Taxonomy" id="144406"/>
    <lineage>
        <taxon>Eukaryota</taxon>
        <taxon>Metazoa</taxon>
        <taxon>Ecdysozoa</taxon>
        <taxon>Arthropoda</taxon>
        <taxon>Hexapoda</taxon>
        <taxon>Insecta</taxon>
        <taxon>Pterygota</taxon>
        <taxon>Neoptera</taxon>
        <taxon>Endopterygota</taxon>
        <taxon>Hymenoptera</taxon>
        <taxon>Apocrita</taxon>
        <taxon>Ichneumonoidea</taxon>
        <taxon>Braconidae</taxon>
        <taxon>Euphorinae</taxon>
        <taxon>Microctonus</taxon>
    </lineage>
</organism>
<evidence type="ECO:0000313" key="1">
    <source>
        <dbReference type="EMBL" id="KAK0170466.1"/>
    </source>
</evidence>
<name>A0AA39FJ90_9HYME</name>
<sequence>MDAIEQLQRSLNILQSNVCKFPIGAVTPDDYKPIEEKIQDLRVSLKCLSSRLQMLQVKLNLHKSLNQALETDAGDVHQLNEKLSDSFINDNVSKFCIYSKSVQDSFFASTDDDDAETKNHMKAIMKQLFITNDKMLALQNDIKELSDKEIELKYECAQSINEFRVFLKDQEEIRNKRLEALNPGVTAHEERLKELVFKINLIKRLIMNFISAASADIKVLPELEAMIKKHRDLVSIDTLKEMIQNRSNYRED</sequence>
<accession>A0AA39FJ90</accession>
<reference evidence="1" key="1">
    <citation type="journal article" date="2023" name="bioRxiv">
        <title>Scaffold-level genome assemblies of two parasitoid biocontrol wasps reveal the parthenogenesis mechanism and an associated novel virus.</title>
        <authorList>
            <person name="Inwood S."/>
            <person name="Skelly J."/>
            <person name="Guhlin J."/>
            <person name="Harrop T."/>
            <person name="Goldson S."/>
            <person name="Dearden P."/>
        </authorList>
    </citation>
    <scope>NUCLEOTIDE SEQUENCE</scope>
    <source>
        <strain evidence="1">Irish</strain>
        <tissue evidence="1">Whole body</tissue>
    </source>
</reference>
<gene>
    <name evidence="1" type="ORF">PV328_011026</name>
</gene>
<dbReference type="AlphaFoldDB" id="A0AA39FJ90"/>
<keyword evidence="2" id="KW-1185">Reference proteome</keyword>